<comment type="caution">
    <text evidence="3">The sequence shown here is derived from an EMBL/GenBank/DDBJ whole genome shotgun (WGS) entry which is preliminary data.</text>
</comment>
<dbReference type="Pfam" id="PF12850">
    <property type="entry name" value="Metallophos_2"/>
    <property type="match status" value="1"/>
</dbReference>
<dbReference type="Gene3D" id="3.60.21.10">
    <property type="match status" value="1"/>
</dbReference>
<dbReference type="OrthoDB" id="50367at2157"/>
<feature type="domain" description="Calcineurin-like phosphoesterase" evidence="1">
    <location>
        <begin position="1"/>
        <end position="188"/>
    </location>
</feature>
<evidence type="ECO:0000313" key="2">
    <source>
        <dbReference type="EMBL" id="RFA96068.1"/>
    </source>
</evidence>
<dbReference type="InterPro" id="IPR024654">
    <property type="entry name" value="Calcineurin-like_PHP_lpxH"/>
</dbReference>
<dbReference type="InterPro" id="IPR051693">
    <property type="entry name" value="UPF0046_metallophosphoest"/>
</dbReference>
<organism evidence="3 5">
    <name type="scientific">Pyrobaculum aerophilum</name>
    <dbReference type="NCBI Taxonomy" id="13773"/>
    <lineage>
        <taxon>Archaea</taxon>
        <taxon>Thermoproteota</taxon>
        <taxon>Thermoprotei</taxon>
        <taxon>Thermoproteales</taxon>
        <taxon>Thermoproteaceae</taxon>
        <taxon>Pyrobaculum</taxon>
    </lineage>
</organism>
<evidence type="ECO:0000313" key="4">
    <source>
        <dbReference type="Proteomes" id="UP000256877"/>
    </source>
</evidence>
<proteinExistence type="predicted"/>
<dbReference type="SUPFAM" id="SSF56300">
    <property type="entry name" value="Metallo-dependent phosphatases"/>
    <property type="match status" value="1"/>
</dbReference>
<dbReference type="Proteomes" id="UP000256877">
    <property type="component" value="Unassembled WGS sequence"/>
</dbReference>
<dbReference type="EMBL" id="NMUF01000044">
    <property type="protein sequence ID" value="RFA96068.1"/>
    <property type="molecule type" value="Genomic_DNA"/>
</dbReference>
<dbReference type="InterPro" id="IPR029052">
    <property type="entry name" value="Metallo-depent_PP-like"/>
</dbReference>
<dbReference type="PANTHER" id="PTHR12905">
    <property type="entry name" value="METALLOPHOSPHOESTERASE"/>
    <property type="match status" value="1"/>
</dbReference>
<accession>A0A371R0H4</accession>
<sequence>MRLLLVADVHDGVKQVRSIRGSYDAVIAAGDFTYRRSVEAAVEALEALAGIAPVYFVPGNTDPPELAGFEKDSIKPVHGRTQRLGPYVIGGAGGSLPTPFNDLFRVSEEDLQGLLYSLTPTPHVLVVHNPPRGHLDKVGGVRPVGSVAVKKYIEEKQPILSVHGHIHEDRGIDIIGDTIVVNPGPLKDGYYAEAVLDGTKAVVSLKKLYY</sequence>
<dbReference type="Proteomes" id="UP000257123">
    <property type="component" value="Unassembled WGS sequence"/>
</dbReference>
<dbReference type="AlphaFoldDB" id="A0A371R0H4"/>
<dbReference type="EMBL" id="NMUE01000010">
    <property type="protein sequence ID" value="RFA96802.1"/>
    <property type="molecule type" value="Genomic_DNA"/>
</dbReference>
<protein>
    <submittedName>
        <fullName evidence="3">Metallophosphoesterase</fullName>
    </submittedName>
</protein>
<dbReference type="RefSeq" id="WP_116420866.1">
    <property type="nucleotide sequence ID" value="NZ_NMUE01000010.1"/>
</dbReference>
<gene>
    <name evidence="3" type="ORF">CGL51_04625</name>
    <name evidence="2" type="ORF">CGL52_11700</name>
</gene>
<reference evidence="4 5" key="1">
    <citation type="submission" date="2017-07" db="EMBL/GenBank/DDBJ databases">
        <title>Draft genome sequence of aerobic hyperthermophilic archaea, Pyrobaculum aerophilum YKB31 and YKB32.</title>
        <authorList>
            <person name="Mochizuki T."/>
            <person name="Berliner A.J."/>
            <person name="Yoshida-Takashima Y."/>
            <person name="Takaki Y."/>
            <person name="Nunoura T."/>
            <person name="Takai K."/>
        </authorList>
    </citation>
    <scope>NUCLEOTIDE SEQUENCE [LARGE SCALE GENOMIC DNA]</scope>
    <source>
        <strain evidence="3 5">YKB31</strain>
        <strain evidence="2 4">YKB32</strain>
    </source>
</reference>
<evidence type="ECO:0000313" key="5">
    <source>
        <dbReference type="Proteomes" id="UP000257123"/>
    </source>
</evidence>
<evidence type="ECO:0000259" key="1">
    <source>
        <dbReference type="Pfam" id="PF12850"/>
    </source>
</evidence>
<name>A0A371R0H4_9CREN</name>
<evidence type="ECO:0000313" key="3">
    <source>
        <dbReference type="EMBL" id="RFA96802.1"/>
    </source>
</evidence>
<dbReference type="PANTHER" id="PTHR12905:SF0">
    <property type="entry name" value="CALCINEURIN-LIKE PHOSPHOESTERASE DOMAIN-CONTAINING PROTEIN"/>
    <property type="match status" value="1"/>
</dbReference>